<comment type="caution">
    <text evidence="2">The sequence shown here is derived from an EMBL/GenBank/DDBJ whole genome shotgun (WGS) entry which is preliminary data.</text>
</comment>
<reference evidence="2" key="2">
    <citation type="submission" date="2020-09" db="EMBL/GenBank/DDBJ databases">
        <authorList>
            <person name="Sun Q."/>
            <person name="Zhou Y."/>
        </authorList>
    </citation>
    <scope>NUCLEOTIDE SEQUENCE</scope>
    <source>
        <strain evidence="2">CGMCC 4.7299</strain>
    </source>
</reference>
<name>A0A8J3FNP3_9ACTN</name>
<reference evidence="2" key="1">
    <citation type="journal article" date="2014" name="Int. J. Syst. Evol. Microbiol.">
        <title>Complete genome sequence of Corynebacterium casei LMG S-19264T (=DSM 44701T), isolated from a smear-ripened cheese.</title>
        <authorList>
            <consortium name="US DOE Joint Genome Institute (JGI-PGF)"/>
            <person name="Walter F."/>
            <person name="Albersmeier A."/>
            <person name="Kalinowski J."/>
            <person name="Ruckert C."/>
        </authorList>
    </citation>
    <scope>NUCLEOTIDE SEQUENCE</scope>
    <source>
        <strain evidence="2">CGMCC 4.7299</strain>
    </source>
</reference>
<keyword evidence="3" id="KW-1185">Reference proteome</keyword>
<feature type="region of interest" description="Disordered" evidence="1">
    <location>
        <begin position="41"/>
        <end position="78"/>
    </location>
</feature>
<evidence type="ECO:0000256" key="1">
    <source>
        <dbReference type="SAM" id="MobiDB-lite"/>
    </source>
</evidence>
<feature type="compositionally biased region" description="Polar residues" evidence="1">
    <location>
        <begin position="66"/>
        <end position="78"/>
    </location>
</feature>
<accession>A0A8J3FNP3</accession>
<dbReference type="AlphaFoldDB" id="A0A8J3FNP3"/>
<proteinExistence type="predicted"/>
<evidence type="ECO:0000313" key="3">
    <source>
        <dbReference type="Proteomes" id="UP000656042"/>
    </source>
</evidence>
<gene>
    <name evidence="2" type="ORF">GCM10012284_28590</name>
</gene>
<dbReference type="EMBL" id="BMMX01000010">
    <property type="protein sequence ID" value="GGK92970.1"/>
    <property type="molecule type" value="Genomic_DNA"/>
</dbReference>
<sequence>MPAGPSILRCPTPAVGRVAANDRTQAGDMNLELLDHGDRQCRRAKNTPDTGRGWLTASADPLTRAMETTNHPARTQPN</sequence>
<organism evidence="2 3">
    <name type="scientific">Mangrovihabitans endophyticus</name>
    <dbReference type="NCBI Taxonomy" id="1751298"/>
    <lineage>
        <taxon>Bacteria</taxon>
        <taxon>Bacillati</taxon>
        <taxon>Actinomycetota</taxon>
        <taxon>Actinomycetes</taxon>
        <taxon>Micromonosporales</taxon>
        <taxon>Micromonosporaceae</taxon>
        <taxon>Mangrovihabitans</taxon>
    </lineage>
</organism>
<evidence type="ECO:0000313" key="2">
    <source>
        <dbReference type="EMBL" id="GGK92970.1"/>
    </source>
</evidence>
<dbReference type="Proteomes" id="UP000656042">
    <property type="component" value="Unassembled WGS sequence"/>
</dbReference>
<protein>
    <submittedName>
        <fullName evidence="2">Uncharacterized protein</fullName>
    </submittedName>
</protein>